<dbReference type="SUPFAM" id="SSF57625">
    <property type="entry name" value="Invertebrate chitin-binding proteins"/>
    <property type="match status" value="1"/>
</dbReference>
<gene>
    <name evidence="3" type="primary">LOC111086329</name>
</gene>
<dbReference type="Pfam" id="PF01607">
    <property type="entry name" value="CBM_14"/>
    <property type="match status" value="1"/>
</dbReference>
<dbReference type="RefSeq" id="XP_022244472.1">
    <property type="nucleotide sequence ID" value="XM_022388764.1"/>
</dbReference>
<dbReference type="InterPro" id="IPR035914">
    <property type="entry name" value="Sperma_CUB_dom_sf"/>
</dbReference>
<dbReference type="PROSITE" id="PS50940">
    <property type="entry name" value="CHIT_BIND_II"/>
    <property type="match status" value="1"/>
</dbReference>
<dbReference type="InterPro" id="IPR036508">
    <property type="entry name" value="Chitin-bd_dom_sf"/>
</dbReference>
<evidence type="ECO:0000259" key="1">
    <source>
        <dbReference type="PROSITE" id="PS50940"/>
    </source>
</evidence>
<dbReference type="SUPFAM" id="SSF49854">
    <property type="entry name" value="Spermadhesin, CUB domain"/>
    <property type="match status" value="1"/>
</dbReference>
<proteinExistence type="predicted"/>
<sequence length="174" mass="19775">MSSINACWLNLTVVDFSVQPSNGCTKDYLQVGEDRLCDDLPKGYTVLWPVEQGKDALAIQFITDSCITRRGFLIKHNFVECQGLITTTTERPSTSSLVFNCPFENGLFPHERLCKKYYDCKNNIAVLKECPSGKLFKEEVVENERFADCEDEDKVNCKGREKVSPFLDIKDAKK</sequence>
<accession>A0ABM1SLG6</accession>
<feature type="domain" description="Chitin-binding type-2" evidence="1">
    <location>
        <begin position="98"/>
        <end position="159"/>
    </location>
</feature>
<dbReference type="GeneID" id="111086329"/>
<keyword evidence="2" id="KW-1185">Reference proteome</keyword>
<reference evidence="3" key="1">
    <citation type="submission" date="2025-08" db="UniProtKB">
        <authorList>
            <consortium name="RefSeq"/>
        </authorList>
    </citation>
    <scope>IDENTIFICATION</scope>
    <source>
        <tissue evidence="3">Muscle</tissue>
    </source>
</reference>
<dbReference type="InterPro" id="IPR002557">
    <property type="entry name" value="Chitin-bd_dom"/>
</dbReference>
<organism evidence="2 3">
    <name type="scientific">Limulus polyphemus</name>
    <name type="common">Atlantic horseshoe crab</name>
    <dbReference type="NCBI Taxonomy" id="6850"/>
    <lineage>
        <taxon>Eukaryota</taxon>
        <taxon>Metazoa</taxon>
        <taxon>Ecdysozoa</taxon>
        <taxon>Arthropoda</taxon>
        <taxon>Chelicerata</taxon>
        <taxon>Merostomata</taxon>
        <taxon>Xiphosura</taxon>
        <taxon>Limulidae</taxon>
        <taxon>Limulus</taxon>
    </lineage>
</organism>
<protein>
    <submittedName>
        <fullName evidence="3">Uncharacterized protein LOC111086329 isoform X1</fullName>
    </submittedName>
</protein>
<dbReference type="Proteomes" id="UP000694941">
    <property type="component" value="Unplaced"/>
</dbReference>
<name>A0ABM1SLG6_LIMPO</name>
<evidence type="ECO:0000313" key="2">
    <source>
        <dbReference type="Proteomes" id="UP000694941"/>
    </source>
</evidence>
<dbReference type="Gene3D" id="2.60.120.290">
    <property type="entry name" value="Spermadhesin, CUB domain"/>
    <property type="match status" value="1"/>
</dbReference>
<evidence type="ECO:0000313" key="3">
    <source>
        <dbReference type="RefSeq" id="XP_022244472.1"/>
    </source>
</evidence>
<dbReference type="SMART" id="SM00494">
    <property type="entry name" value="ChtBD2"/>
    <property type="match status" value="1"/>
</dbReference>
<dbReference type="Gene3D" id="2.170.140.10">
    <property type="entry name" value="Chitin binding domain"/>
    <property type="match status" value="1"/>
</dbReference>